<sequence length="372" mass="40971">MSDQARFCPESEESLDELGWTEVHTHVSRSQLHARVTPNFEGGHGPYLRMSGYRQPVNVGDQPAITGHAICTQQSNHNQVACHRHNKRYTDGVWSDDKPCMLSDIEHKEQSSGISSVGSWWTSSEYSVNVDCAFTDWDGATRTPISHGYLADMYVEPPRSERVSSMQWDDFNANIEWLPGSAGDRYSTNEPDSLSSVHSPEPTWSPTQPILPTMRGTVPGHTSGMPWSSYDMRQAEDGVPGVEHLNRETPYGNIPGTGGYLDVGGGASSSCSNHRNISSSSHTDNSGTMSTHNGLPIRLADHSEYSGLTACYHGIYQPGSFQEQDGQPTICNIPIVVNECTPGPDEPSDDYVTRIDSLSLYIDPDLFIQLVY</sequence>
<evidence type="ECO:0000313" key="3">
    <source>
        <dbReference type="Proteomes" id="UP000799777"/>
    </source>
</evidence>
<feature type="compositionally biased region" description="Polar residues" evidence="1">
    <location>
        <begin position="186"/>
        <end position="210"/>
    </location>
</feature>
<organism evidence="2 3">
    <name type="scientific">Setomelanomma holmii</name>
    <dbReference type="NCBI Taxonomy" id="210430"/>
    <lineage>
        <taxon>Eukaryota</taxon>
        <taxon>Fungi</taxon>
        <taxon>Dikarya</taxon>
        <taxon>Ascomycota</taxon>
        <taxon>Pezizomycotina</taxon>
        <taxon>Dothideomycetes</taxon>
        <taxon>Pleosporomycetidae</taxon>
        <taxon>Pleosporales</taxon>
        <taxon>Pleosporineae</taxon>
        <taxon>Phaeosphaeriaceae</taxon>
        <taxon>Setomelanomma</taxon>
    </lineage>
</organism>
<feature type="region of interest" description="Disordered" evidence="1">
    <location>
        <begin position="271"/>
        <end position="290"/>
    </location>
</feature>
<proteinExistence type="predicted"/>
<dbReference type="Proteomes" id="UP000799777">
    <property type="component" value="Unassembled WGS sequence"/>
</dbReference>
<comment type="caution">
    <text evidence="2">The sequence shown here is derived from an EMBL/GenBank/DDBJ whole genome shotgun (WGS) entry which is preliminary data.</text>
</comment>
<dbReference type="EMBL" id="ML978159">
    <property type="protein sequence ID" value="KAF2034884.1"/>
    <property type="molecule type" value="Genomic_DNA"/>
</dbReference>
<protein>
    <submittedName>
        <fullName evidence="2">Uncharacterized protein</fullName>
    </submittedName>
</protein>
<evidence type="ECO:0000256" key="1">
    <source>
        <dbReference type="SAM" id="MobiDB-lite"/>
    </source>
</evidence>
<feature type="region of interest" description="Disordered" evidence="1">
    <location>
        <begin position="182"/>
        <end position="212"/>
    </location>
</feature>
<reference evidence="2" key="1">
    <citation type="journal article" date="2020" name="Stud. Mycol.">
        <title>101 Dothideomycetes genomes: a test case for predicting lifestyles and emergence of pathogens.</title>
        <authorList>
            <person name="Haridas S."/>
            <person name="Albert R."/>
            <person name="Binder M."/>
            <person name="Bloem J."/>
            <person name="Labutti K."/>
            <person name="Salamov A."/>
            <person name="Andreopoulos B."/>
            <person name="Baker S."/>
            <person name="Barry K."/>
            <person name="Bills G."/>
            <person name="Bluhm B."/>
            <person name="Cannon C."/>
            <person name="Castanera R."/>
            <person name="Culley D."/>
            <person name="Daum C."/>
            <person name="Ezra D."/>
            <person name="Gonzalez J."/>
            <person name="Henrissat B."/>
            <person name="Kuo A."/>
            <person name="Liang C."/>
            <person name="Lipzen A."/>
            <person name="Lutzoni F."/>
            <person name="Magnuson J."/>
            <person name="Mondo S."/>
            <person name="Nolan M."/>
            <person name="Ohm R."/>
            <person name="Pangilinan J."/>
            <person name="Park H.-J."/>
            <person name="Ramirez L."/>
            <person name="Alfaro M."/>
            <person name="Sun H."/>
            <person name="Tritt A."/>
            <person name="Yoshinaga Y."/>
            <person name="Zwiers L.-H."/>
            <person name="Turgeon B."/>
            <person name="Goodwin S."/>
            <person name="Spatafora J."/>
            <person name="Crous P."/>
            <person name="Grigoriev I."/>
        </authorList>
    </citation>
    <scope>NUCLEOTIDE SEQUENCE</scope>
    <source>
        <strain evidence="2">CBS 110217</strain>
    </source>
</reference>
<evidence type="ECO:0000313" key="2">
    <source>
        <dbReference type="EMBL" id="KAF2034884.1"/>
    </source>
</evidence>
<feature type="compositionally biased region" description="Low complexity" evidence="1">
    <location>
        <begin position="271"/>
        <end position="282"/>
    </location>
</feature>
<gene>
    <name evidence="2" type="ORF">EK21DRAFT_107517</name>
</gene>
<keyword evidence="3" id="KW-1185">Reference proteome</keyword>
<name>A0A9P4HJV4_9PLEO</name>
<dbReference type="AlphaFoldDB" id="A0A9P4HJV4"/>
<accession>A0A9P4HJV4</accession>